<gene>
    <name evidence="2" type="ORF">WN51_04961</name>
</gene>
<keyword evidence="3" id="KW-1185">Reference proteome</keyword>
<organism evidence="2 3">
    <name type="scientific">Melipona quadrifasciata</name>
    <dbReference type="NCBI Taxonomy" id="166423"/>
    <lineage>
        <taxon>Eukaryota</taxon>
        <taxon>Metazoa</taxon>
        <taxon>Ecdysozoa</taxon>
        <taxon>Arthropoda</taxon>
        <taxon>Hexapoda</taxon>
        <taxon>Insecta</taxon>
        <taxon>Pterygota</taxon>
        <taxon>Neoptera</taxon>
        <taxon>Endopterygota</taxon>
        <taxon>Hymenoptera</taxon>
        <taxon>Apocrita</taxon>
        <taxon>Aculeata</taxon>
        <taxon>Apoidea</taxon>
        <taxon>Anthophila</taxon>
        <taxon>Apidae</taxon>
        <taxon>Melipona</taxon>
    </lineage>
</organism>
<name>A0A0M8ZUC2_9HYME</name>
<accession>A0A0M8ZUC2</accession>
<reference evidence="2 3" key="1">
    <citation type="submission" date="2015-07" db="EMBL/GenBank/DDBJ databases">
        <title>The genome of Melipona quadrifasciata.</title>
        <authorList>
            <person name="Pan H."/>
            <person name="Kapheim K."/>
        </authorList>
    </citation>
    <scope>NUCLEOTIDE SEQUENCE [LARGE SCALE GENOMIC DNA]</scope>
    <source>
        <strain evidence="2">0111107301</strain>
        <tissue evidence="2">Whole body</tissue>
    </source>
</reference>
<protein>
    <submittedName>
        <fullName evidence="2">Uncharacterized protein</fullName>
    </submittedName>
</protein>
<evidence type="ECO:0000313" key="2">
    <source>
        <dbReference type="EMBL" id="KOX69679.1"/>
    </source>
</evidence>
<feature type="compositionally biased region" description="Basic and acidic residues" evidence="1">
    <location>
        <begin position="99"/>
        <end position="112"/>
    </location>
</feature>
<evidence type="ECO:0000256" key="1">
    <source>
        <dbReference type="SAM" id="MobiDB-lite"/>
    </source>
</evidence>
<feature type="region of interest" description="Disordered" evidence="1">
    <location>
        <begin position="95"/>
        <end position="117"/>
    </location>
</feature>
<dbReference type="EMBL" id="KQ435883">
    <property type="protein sequence ID" value="KOX69679.1"/>
    <property type="molecule type" value="Genomic_DNA"/>
</dbReference>
<evidence type="ECO:0000313" key="3">
    <source>
        <dbReference type="Proteomes" id="UP000053105"/>
    </source>
</evidence>
<dbReference type="AlphaFoldDB" id="A0A0M8ZUC2"/>
<proteinExistence type="predicted"/>
<dbReference type="Proteomes" id="UP000053105">
    <property type="component" value="Unassembled WGS sequence"/>
</dbReference>
<sequence length="133" mass="14921">MDGVVGVALAVRKVGARVRGPPLSRLCDKLCNELTPLFRRDKATAKSRAITHRVQYHAVSYVTSRYRRVADTKNLRYDFLSSLFERTKSQNYKNYHGQRLGEKLAKDGDGNKVVKSGKSSDYRVGALSATSRN</sequence>